<sequence length="220" mass="23441">MCRNEVIGDPLVANLMERDHNESSPENSTSHGGGGGYTPPMTLTNTPDDVVVSSSFPVPPTMTFDMAPYSSPEASGRKRGRAEQHVGGSSCGSGQKGKKKGELIDPPSTDPKCATCGKAFGSWKAVFGHLRSHPERDYRGAFPPPKVWEEMLQQEARQGSSGTTIGCSVGGEMGMSPPSGRGIGIDLNDPDEQGARREGFPFDLNMPAPENEEDDDNNES</sequence>
<dbReference type="Proteomes" id="UP000504609">
    <property type="component" value="Unplaced"/>
</dbReference>
<reference evidence="5" key="1">
    <citation type="submission" date="2025-08" db="UniProtKB">
        <authorList>
            <consortium name="RefSeq"/>
        </authorList>
    </citation>
    <scope>IDENTIFICATION</scope>
    <source>
        <tissue evidence="5">Young leaves</tissue>
    </source>
</reference>
<feature type="compositionally biased region" description="Acidic residues" evidence="2">
    <location>
        <begin position="210"/>
        <end position="220"/>
    </location>
</feature>
<dbReference type="PANTHER" id="PTHR47591:SF13">
    <property type="entry name" value="OS02G0293900 PROTEIN"/>
    <property type="match status" value="1"/>
</dbReference>
<evidence type="ECO:0000256" key="2">
    <source>
        <dbReference type="SAM" id="MobiDB-lite"/>
    </source>
</evidence>
<evidence type="ECO:0000313" key="4">
    <source>
        <dbReference type="Proteomes" id="UP000504609"/>
    </source>
</evidence>
<protein>
    <submittedName>
        <fullName evidence="5">Uncharacterized protein LOC111453468</fullName>
    </submittedName>
</protein>
<dbReference type="PROSITE" id="PS50157">
    <property type="entry name" value="ZINC_FINGER_C2H2_2"/>
    <property type="match status" value="1"/>
</dbReference>
<feature type="region of interest" description="Disordered" evidence="2">
    <location>
        <begin position="157"/>
        <end position="220"/>
    </location>
</feature>
<gene>
    <name evidence="5" type="primary">LOC111453468</name>
</gene>
<name>A0A6J1GEL2_CUCMO</name>
<evidence type="ECO:0000259" key="3">
    <source>
        <dbReference type="PROSITE" id="PS50157"/>
    </source>
</evidence>
<evidence type="ECO:0000313" key="5">
    <source>
        <dbReference type="RefSeq" id="XP_022950356.1"/>
    </source>
</evidence>
<dbReference type="InterPro" id="IPR013087">
    <property type="entry name" value="Znf_C2H2_type"/>
</dbReference>
<dbReference type="PANTHER" id="PTHR47591">
    <property type="entry name" value="ZINC FINGER PROTEIN ZAT2-RELATED"/>
    <property type="match status" value="1"/>
</dbReference>
<proteinExistence type="predicted"/>
<feature type="domain" description="C2H2-type" evidence="3">
    <location>
        <begin position="111"/>
        <end position="138"/>
    </location>
</feature>
<keyword evidence="1" id="KW-0862">Zinc</keyword>
<dbReference type="KEGG" id="cmos:111453468"/>
<dbReference type="GO" id="GO:0008270">
    <property type="term" value="F:zinc ion binding"/>
    <property type="evidence" value="ECO:0007669"/>
    <property type="project" value="UniProtKB-KW"/>
</dbReference>
<dbReference type="GeneID" id="111453468"/>
<keyword evidence="1" id="KW-0863">Zinc-finger</keyword>
<keyword evidence="1" id="KW-0479">Metal-binding</keyword>
<feature type="compositionally biased region" description="Polar residues" evidence="2">
    <location>
        <begin position="157"/>
        <end position="166"/>
    </location>
</feature>
<organism evidence="4 5">
    <name type="scientific">Cucurbita moschata</name>
    <name type="common">Winter crookneck squash</name>
    <name type="synonym">Cucurbita pepo var. moschata</name>
    <dbReference type="NCBI Taxonomy" id="3662"/>
    <lineage>
        <taxon>Eukaryota</taxon>
        <taxon>Viridiplantae</taxon>
        <taxon>Streptophyta</taxon>
        <taxon>Embryophyta</taxon>
        <taxon>Tracheophyta</taxon>
        <taxon>Spermatophyta</taxon>
        <taxon>Magnoliopsida</taxon>
        <taxon>eudicotyledons</taxon>
        <taxon>Gunneridae</taxon>
        <taxon>Pentapetalae</taxon>
        <taxon>rosids</taxon>
        <taxon>fabids</taxon>
        <taxon>Cucurbitales</taxon>
        <taxon>Cucurbitaceae</taxon>
        <taxon>Cucurbiteae</taxon>
        <taxon>Cucurbita</taxon>
    </lineage>
</organism>
<accession>A0A6J1GEL2</accession>
<dbReference type="PROSITE" id="PS00028">
    <property type="entry name" value="ZINC_FINGER_C2H2_1"/>
    <property type="match status" value="1"/>
</dbReference>
<evidence type="ECO:0000256" key="1">
    <source>
        <dbReference type="PROSITE-ProRule" id="PRU00042"/>
    </source>
</evidence>
<dbReference type="AlphaFoldDB" id="A0A6J1GEL2"/>
<keyword evidence="4" id="KW-1185">Reference proteome</keyword>
<feature type="region of interest" description="Disordered" evidence="2">
    <location>
        <begin position="18"/>
        <end position="108"/>
    </location>
</feature>
<feature type="compositionally biased region" description="Low complexity" evidence="2">
    <location>
        <begin position="47"/>
        <end position="56"/>
    </location>
</feature>
<dbReference type="RefSeq" id="XP_022950356.1">
    <property type="nucleotide sequence ID" value="XM_023094588.1"/>
</dbReference>